<protein>
    <submittedName>
        <fullName evidence="2">Uncharacterized protein</fullName>
    </submittedName>
</protein>
<reference evidence="2" key="2">
    <citation type="submission" date="2020-06" db="EMBL/GenBank/DDBJ databases">
        <authorList>
            <person name="Sheffer M."/>
        </authorList>
    </citation>
    <scope>NUCLEOTIDE SEQUENCE</scope>
</reference>
<reference evidence="2" key="1">
    <citation type="journal article" date="2020" name="bioRxiv">
        <title>Chromosome-level reference genome of the European wasp spider Argiope bruennichi: a resource for studies on range expansion and evolutionary adaptation.</title>
        <authorList>
            <person name="Sheffer M.M."/>
            <person name="Hoppe A."/>
            <person name="Krehenwinkel H."/>
            <person name="Uhl G."/>
            <person name="Kuss A.W."/>
            <person name="Jensen L."/>
            <person name="Jensen C."/>
            <person name="Gillespie R.G."/>
            <person name="Hoff K.J."/>
            <person name="Prost S."/>
        </authorList>
    </citation>
    <scope>NUCLEOTIDE SEQUENCE</scope>
</reference>
<keyword evidence="3" id="KW-1185">Reference proteome</keyword>
<feature type="signal peptide" evidence="1">
    <location>
        <begin position="1"/>
        <end position="17"/>
    </location>
</feature>
<evidence type="ECO:0000313" key="3">
    <source>
        <dbReference type="Proteomes" id="UP000807504"/>
    </source>
</evidence>
<sequence length="147" mass="16503">MVNYLLILAACVAVVAAGGRQLEGDEGEYGRFNNWRKVICEKDEDVHKALDNCLQMEPKLIKDAISDCMTEVLPSSKGDSIEFTHSACKDQSLFKKLDKCFAEYEANAEFKKQLELKEDVKACYANVLKKFDLPQLLPYLNGTAKST</sequence>
<dbReference type="AlphaFoldDB" id="A0A8T0EY06"/>
<evidence type="ECO:0000313" key="2">
    <source>
        <dbReference type="EMBL" id="KAF8783243.1"/>
    </source>
</evidence>
<dbReference type="OMA" id="THSACKD"/>
<gene>
    <name evidence="2" type="ORF">HNY73_013434</name>
</gene>
<feature type="chain" id="PRO_5035949441" evidence="1">
    <location>
        <begin position="18"/>
        <end position="147"/>
    </location>
</feature>
<dbReference type="EMBL" id="JABXBU010001863">
    <property type="protein sequence ID" value="KAF8783243.1"/>
    <property type="molecule type" value="Genomic_DNA"/>
</dbReference>
<keyword evidence="1" id="KW-0732">Signal</keyword>
<name>A0A8T0EY06_ARGBR</name>
<comment type="caution">
    <text evidence="2">The sequence shown here is derived from an EMBL/GenBank/DDBJ whole genome shotgun (WGS) entry which is preliminary data.</text>
</comment>
<proteinExistence type="predicted"/>
<dbReference type="Proteomes" id="UP000807504">
    <property type="component" value="Unassembled WGS sequence"/>
</dbReference>
<evidence type="ECO:0000256" key="1">
    <source>
        <dbReference type="SAM" id="SignalP"/>
    </source>
</evidence>
<accession>A0A8T0EY06</accession>
<organism evidence="2 3">
    <name type="scientific">Argiope bruennichi</name>
    <name type="common">Wasp spider</name>
    <name type="synonym">Aranea bruennichi</name>
    <dbReference type="NCBI Taxonomy" id="94029"/>
    <lineage>
        <taxon>Eukaryota</taxon>
        <taxon>Metazoa</taxon>
        <taxon>Ecdysozoa</taxon>
        <taxon>Arthropoda</taxon>
        <taxon>Chelicerata</taxon>
        <taxon>Arachnida</taxon>
        <taxon>Araneae</taxon>
        <taxon>Araneomorphae</taxon>
        <taxon>Entelegynae</taxon>
        <taxon>Araneoidea</taxon>
        <taxon>Araneidae</taxon>
        <taxon>Argiope</taxon>
    </lineage>
</organism>
<dbReference type="OrthoDB" id="6421316at2759"/>